<dbReference type="Pfam" id="PF04548">
    <property type="entry name" value="AIG1"/>
    <property type="match status" value="1"/>
</dbReference>
<dbReference type="FunFam" id="3.40.50.300:FF:000366">
    <property type="entry name" value="GTPase, IMAP family member 2"/>
    <property type="match status" value="1"/>
</dbReference>
<reference evidence="5" key="1">
    <citation type="submission" date="2025-08" db="UniProtKB">
        <authorList>
            <consortium name="Ensembl"/>
        </authorList>
    </citation>
    <scope>IDENTIFICATION</scope>
</reference>
<dbReference type="SUPFAM" id="SSF52540">
    <property type="entry name" value="P-loop containing nucleoside triphosphate hydrolases"/>
    <property type="match status" value="1"/>
</dbReference>
<dbReference type="STRING" id="80966.ENSAPOP00000006507"/>
<evidence type="ECO:0000259" key="4">
    <source>
        <dbReference type="PROSITE" id="PS51720"/>
    </source>
</evidence>
<evidence type="ECO:0000313" key="5">
    <source>
        <dbReference type="Ensembl" id="ENSAPOP00000006507.1"/>
    </source>
</evidence>
<dbReference type="InterPro" id="IPR006703">
    <property type="entry name" value="G_AIG1"/>
</dbReference>
<evidence type="ECO:0000256" key="1">
    <source>
        <dbReference type="ARBA" id="ARBA00008535"/>
    </source>
</evidence>
<comment type="similarity">
    <text evidence="1">Belongs to the TRAFAC class TrmE-Era-EngA-EngB-Septin-like GTPase superfamily. AIG1/Toc34/Toc159-like paraseptin GTPase family. IAN subfamily.</text>
</comment>
<dbReference type="PANTHER" id="PTHR10903:SF112">
    <property type="entry name" value="SI:CH211-113E8.5"/>
    <property type="match status" value="1"/>
</dbReference>
<dbReference type="GeneTree" id="ENSGT01120000271858"/>
<keyword evidence="3" id="KW-0342">GTP-binding</keyword>
<proteinExistence type="inferred from homology"/>
<keyword evidence="2" id="KW-0547">Nucleotide-binding</keyword>
<accession>A0A3Q1ESE3</accession>
<dbReference type="PANTHER" id="PTHR10903">
    <property type="entry name" value="GTPASE, IMAP FAMILY MEMBER-RELATED"/>
    <property type="match status" value="1"/>
</dbReference>
<dbReference type="InterPro" id="IPR045058">
    <property type="entry name" value="GIMA/IAN/Toc"/>
</dbReference>
<reference evidence="5" key="2">
    <citation type="submission" date="2025-09" db="UniProtKB">
        <authorList>
            <consortium name="Ensembl"/>
        </authorList>
    </citation>
    <scope>IDENTIFICATION</scope>
</reference>
<protein>
    <submittedName>
        <fullName evidence="5">Zgc:113625</fullName>
    </submittedName>
</protein>
<dbReference type="InterPro" id="IPR027417">
    <property type="entry name" value="P-loop_NTPase"/>
</dbReference>
<feature type="domain" description="AIG1-type G" evidence="4">
    <location>
        <begin position="29"/>
        <end position="231"/>
    </location>
</feature>
<dbReference type="Gene3D" id="3.40.50.300">
    <property type="entry name" value="P-loop containing nucleotide triphosphate hydrolases"/>
    <property type="match status" value="1"/>
</dbReference>
<dbReference type="AlphaFoldDB" id="A0A3Q1ESE3"/>
<dbReference type="InParanoid" id="A0A3Q1ESE3"/>
<evidence type="ECO:0000256" key="3">
    <source>
        <dbReference type="ARBA" id="ARBA00023134"/>
    </source>
</evidence>
<evidence type="ECO:0000256" key="2">
    <source>
        <dbReference type="ARBA" id="ARBA00022741"/>
    </source>
</evidence>
<evidence type="ECO:0000313" key="6">
    <source>
        <dbReference type="Proteomes" id="UP000257200"/>
    </source>
</evidence>
<dbReference type="Proteomes" id="UP000257200">
    <property type="component" value="Unplaced"/>
</dbReference>
<dbReference type="GO" id="GO:0005525">
    <property type="term" value="F:GTP binding"/>
    <property type="evidence" value="ECO:0007669"/>
    <property type="project" value="UniProtKB-KW"/>
</dbReference>
<dbReference type="Ensembl" id="ENSAPOT00000006538.1">
    <property type="protein sequence ID" value="ENSAPOP00000006507.1"/>
    <property type="gene ID" value="ENSAPOG00000008344.1"/>
</dbReference>
<sequence>MPKHWTAVLLFIPQKSRTEMGNSFSIPDGPPLRIVMIGKTGVGKSAVGNTILGRKQDVFKSNTSPESVTETCERERVDCSRKIHVVDTPGIMDTSTSVDCIKTEIAKCIHMSSPGPHVFLLVLQIGRFTKEEENCVQALEKMFGPKASNYMIVLFTHGDKLRRQNITIHDYLRTGNAKLREVLNRCGNRFHVFNNKNRSRTQVVELIKKIDEMVAANGGAHYSDEMFEHAEDILQQSPNRNTAESLVHNSSFMTELLEKTVQFQAILSAVSSDKVVQDSGPAI</sequence>
<organism evidence="5 6">
    <name type="scientific">Acanthochromis polyacanthus</name>
    <name type="common">spiny chromis</name>
    <dbReference type="NCBI Taxonomy" id="80966"/>
    <lineage>
        <taxon>Eukaryota</taxon>
        <taxon>Metazoa</taxon>
        <taxon>Chordata</taxon>
        <taxon>Craniata</taxon>
        <taxon>Vertebrata</taxon>
        <taxon>Euteleostomi</taxon>
        <taxon>Actinopterygii</taxon>
        <taxon>Neopterygii</taxon>
        <taxon>Teleostei</taxon>
        <taxon>Neoteleostei</taxon>
        <taxon>Acanthomorphata</taxon>
        <taxon>Ovalentaria</taxon>
        <taxon>Pomacentridae</taxon>
        <taxon>Acanthochromis</taxon>
    </lineage>
</organism>
<dbReference type="PROSITE" id="PS51720">
    <property type="entry name" value="G_AIG1"/>
    <property type="match status" value="1"/>
</dbReference>
<keyword evidence="6" id="KW-1185">Reference proteome</keyword>
<name>A0A3Q1ESE3_9TELE</name>
<dbReference type="CDD" id="cd01852">
    <property type="entry name" value="AIG1"/>
    <property type="match status" value="1"/>
</dbReference>